<evidence type="ECO:0000313" key="2">
    <source>
        <dbReference type="Proteomes" id="UP000317214"/>
    </source>
</evidence>
<sequence>MTRIRCVTMQKNEADMLEPWLRWHGTLFGFENLTVVDNGSTDEHTLRVQARYEKRGVTIIRSHDRYEDFLNKGAIFTEIIRNWDKEGGYDFALPMDCDEFLALFLDRFSVTPSEIIAEFANLKSDLATLVTDRVLLNIPNAPGYFRPQHIPRALFHANSIETLDRGLHAPTSCYKDRCVRTPFVYLHLHNRPNYEAIKQFARQKLHTPDGQNPLDLIAHDRPLTSQASYHLLHLFQRDYTGFLAEYLDKPDIYAPDVIARMQSLGLDVKALLGQGSHPQFPITAPYNFLAHRGSERETTHEYAAFDPIAYAHENPDVATDAYYGIWPLIHFLDAGWAEGRRPNPLQISPFTLPSPH</sequence>
<reference evidence="1 2" key="1">
    <citation type="submission" date="2018-09" db="EMBL/GenBank/DDBJ databases">
        <title>The complete genome sequence of Neokomagataea tanensis NBRC 106556(T).</title>
        <authorList>
            <person name="Chua K.-O."/>
            <person name="See-Too W.-S."/>
            <person name="Hong K.-W."/>
            <person name="Yin W.-F."/>
            <person name="Chan K.-G."/>
        </authorList>
    </citation>
    <scope>NUCLEOTIDE SEQUENCE [LARGE SCALE GENOMIC DNA]</scope>
    <source>
        <strain evidence="2">AH13 \ NBRC 106556</strain>
    </source>
</reference>
<dbReference type="RefSeq" id="WP_141492818.1">
    <property type="nucleotide sequence ID" value="NZ_CP032485.1"/>
</dbReference>
<dbReference type="KEGG" id="ntn:D5366_06830"/>
<proteinExistence type="predicted"/>
<keyword evidence="2" id="KW-1185">Reference proteome</keyword>
<dbReference type="OrthoDB" id="8245240at2"/>
<dbReference type="Proteomes" id="UP000317214">
    <property type="component" value="Chromosome"/>
</dbReference>
<evidence type="ECO:0000313" key="1">
    <source>
        <dbReference type="EMBL" id="QDH24968.1"/>
    </source>
</evidence>
<dbReference type="AlphaFoldDB" id="A0A4Y6V7W7"/>
<dbReference type="Pfam" id="PF13704">
    <property type="entry name" value="Glyco_tranf_2_4"/>
    <property type="match status" value="1"/>
</dbReference>
<accession>A0A4Y6V7W7</accession>
<protein>
    <recommendedName>
        <fullName evidence="3">Glycosyltransferase family 2 protein</fullName>
    </recommendedName>
</protein>
<name>A0A4Y6V7W7_9PROT</name>
<evidence type="ECO:0008006" key="3">
    <source>
        <dbReference type="Google" id="ProtNLM"/>
    </source>
</evidence>
<dbReference type="EMBL" id="CP032485">
    <property type="protein sequence ID" value="QDH24968.1"/>
    <property type="molecule type" value="Genomic_DNA"/>
</dbReference>
<organism evidence="1 2">
    <name type="scientific">Neokomagataea tanensis</name>
    <dbReference type="NCBI Taxonomy" id="661191"/>
    <lineage>
        <taxon>Bacteria</taxon>
        <taxon>Pseudomonadati</taxon>
        <taxon>Pseudomonadota</taxon>
        <taxon>Alphaproteobacteria</taxon>
        <taxon>Acetobacterales</taxon>
        <taxon>Acetobacteraceae</taxon>
        <taxon>Neokomagataea</taxon>
    </lineage>
</organism>
<gene>
    <name evidence="1" type="ORF">D5366_06830</name>
</gene>